<dbReference type="SUPFAM" id="SSF53474">
    <property type="entry name" value="alpha/beta-Hydrolases"/>
    <property type="match status" value="1"/>
</dbReference>
<protein>
    <recommendedName>
        <fullName evidence="1">AB hydrolase-1 domain-containing protein</fullName>
    </recommendedName>
</protein>
<organism evidence="2">
    <name type="scientific">Attheya septentrionalis</name>
    <dbReference type="NCBI Taxonomy" id="420275"/>
    <lineage>
        <taxon>Eukaryota</taxon>
        <taxon>Sar</taxon>
        <taxon>Stramenopiles</taxon>
        <taxon>Ochrophyta</taxon>
        <taxon>Bacillariophyta</taxon>
        <taxon>Coscinodiscophyceae</taxon>
        <taxon>Chaetocerotophycidae</taxon>
        <taxon>Chaetocerotales</taxon>
        <taxon>Attheyaceae</taxon>
        <taxon>Attheya</taxon>
    </lineage>
</organism>
<sequence>MTTLKSLKMSLPRRRQTEPNLYHMPRSLRASYGHFPWYIQIGIGLVSLLLAKNFSSSSMLSGDFSSVAATVVTPPFSVGELLILLLKTFFLGLSINFVMQHVCLPPDRVSTDALRENYFLPSPLSQFGHITLSDDDELPLGVHYVEYEYFEELADDDEQQQRPDPSTKAADAGFGLDAVYMNHGFGASSLSWIPTIPKLAAALKVPIVLGHDAPGFGFTDRRKGIYTTATSAKIGTTLLERHDFQVRRMYDGTKDDNSPPTVLLVGHSMGCRTTLRMALAQPPNRTVHVVLVAPALGLRGNFMMPNEQRDKEDQPVAREYSTDAFRFIQHGVVFALRRIVGQAHFWNVLLRLAWGNPNKLSNSDALRFQWPSIGLGWESGLLDFVHEQLFDEYNGHVDETDEGLMRLVLDRPNIQPVQVIWGTKDVVIPASVVYGFCSKFPSLPPVIELKGCGHDPFEEQVDTFCNTMAAVMKTRSC</sequence>
<reference evidence="2" key="1">
    <citation type="submission" date="2021-01" db="EMBL/GenBank/DDBJ databases">
        <authorList>
            <person name="Corre E."/>
            <person name="Pelletier E."/>
            <person name="Niang G."/>
            <person name="Scheremetjew M."/>
            <person name="Finn R."/>
            <person name="Kale V."/>
            <person name="Holt S."/>
            <person name="Cochrane G."/>
            <person name="Meng A."/>
            <person name="Brown T."/>
            <person name="Cohen L."/>
        </authorList>
    </citation>
    <scope>NUCLEOTIDE SEQUENCE</scope>
    <source>
        <strain evidence="2">CCMP2084</strain>
    </source>
</reference>
<dbReference type="PANTHER" id="PTHR43689">
    <property type="entry name" value="HYDROLASE"/>
    <property type="match status" value="1"/>
</dbReference>
<evidence type="ECO:0000313" key="2">
    <source>
        <dbReference type="EMBL" id="CAD9823578.1"/>
    </source>
</evidence>
<dbReference type="InterPro" id="IPR029058">
    <property type="entry name" value="AB_hydrolase_fold"/>
</dbReference>
<dbReference type="EMBL" id="HBHQ01022766">
    <property type="protein sequence ID" value="CAD9823578.1"/>
    <property type="molecule type" value="Transcribed_RNA"/>
</dbReference>
<accession>A0A7S2XQW1</accession>
<dbReference type="AlphaFoldDB" id="A0A7S2XQW1"/>
<feature type="domain" description="AB hydrolase-1" evidence="1">
    <location>
        <begin position="178"/>
        <end position="459"/>
    </location>
</feature>
<name>A0A7S2XQW1_9STRA</name>
<dbReference type="InterPro" id="IPR000073">
    <property type="entry name" value="AB_hydrolase_1"/>
</dbReference>
<evidence type="ECO:0000259" key="1">
    <source>
        <dbReference type="Pfam" id="PF00561"/>
    </source>
</evidence>
<dbReference type="Pfam" id="PF00561">
    <property type="entry name" value="Abhydrolase_1"/>
    <property type="match status" value="1"/>
</dbReference>
<dbReference type="Gene3D" id="3.40.50.1820">
    <property type="entry name" value="alpha/beta hydrolase"/>
    <property type="match status" value="1"/>
</dbReference>
<dbReference type="PANTHER" id="PTHR43689:SF8">
    <property type="entry name" value="ALPHA_BETA-HYDROLASES SUPERFAMILY PROTEIN"/>
    <property type="match status" value="1"/>
</dbReference>
<gene>
    <name evidence="2" type="ORF">ASEP1449_LOCUS15412</name>
</gene>
<proteinExistence type="predicted"/>